<dbReference type="InterPro" id="IPR023296">
    <property type="entry name" value="Glyco_hydro_beta-prop_sf"/>
</dbReference>
<dbReference type="Gene3D" id="2.115.10.20">
    <property type="entry name" value="Glycosyl hydrolase domain, family 43"/>
    <property type="match status" value="1"/>
</dbReference>
<keyword evidence="3 5" id="KW-0378">Hydrolase</keyword>
<evidence type="ECO:0000313" key="5">
    <source>
        <dbReference type="EMBL" id="SDM22045.1"/>
    </source>
</evidence>
<reference evidence="5 6" key="1">
    <citation type="submission" date="2016-10" db="EMBL/GenBank/DDBJ databases">
        <authorList>
            <person name="de Groot N.N."/>
        </authorList>
    </citation>
    <scope>NUCLEOTIDE SEQUENCE [LARGE SCALE GENOMIC DNA]</scope>
    <source>
        <strain evidence="5 6">CGMCC 4.6533</strain>
    </source>
</reference>
<evidence type="ECO:0000256" key="2">
    <source>
        <dbReference type="ARBA" id="ARBA00022729"/>
    </source>
</evidence>
<dbReference type="SUPFAM" id="SSF75005">
    <property type="entry name" value="Arabinanase/levansucrase/invertase"/>
    <property type="match status" value="1"/>
</dbReference>
<dbReference type="Proteomes" id="UP000199202">
    <property type="component" value="Unassembled WGS sequence"/>
</dbReference>
<sequence>MRKSPTLGGLPTAPSVQVWQDTTTARGANFWAPELHPFNGRWYIYYSGGRVDAACCDSQRTHVLESPGDDPLGPYTYRSMLTGSNLTPGGRLIDASPMTPNGTLYLLGSGFVAGSAQSLVIAPMSNPYTISGSIFSRISSPTLSWETQGGRWRCSGTGGRS</sequence>
<dbReference type="AlphaFoldDB" id="A0A1G9RHW9"/>
<dbReference type="PANTHER" id="PTHR43817">
    <property type="entry name" value="GLYCOSYL HYDROLASE"/>
    <property type="match status" value="1"/>
</dbReference>
<organism evidence="5 6">
    <name type="scientific">Nonomuraea jiangxiensis</name>
    <dbReference type="NCBI Taxonomy" id="633440"/>
    <lineage>
        <taxon>Bacteria</taxon>
        <taxon>Bacillati</taxon>
        <taxon>Actinomycetota</taxon>
        <taxon>Actinomycetes</taxon>
        <taxon>Streptosporangiales</taxon>
        <taxon>Streptosporangiaceae</taxon>
        <taxon>Nonomuraea</taxon>
    </lineage>
</organism>
<proteinExistence type="inferred from homology"/>
<name>A0A1G9RHW9_9ACTN</name>
<keyword evidence="4" id="KW-0326">Glycosidase</keyword>
<dbReference type="STRING" id="633440.SAMN05421869_13876"/>
<dbReference type="GO" id="GO:0005975">
    <property type="term" value="P:carbohydrate metabolic process"/>
    <property type="evidence" value="ECO:0007669"/>
    <property type="project" value="InterPro"/>
</dbReference>
<gene>
    <name evidence="5" type="ORF">SAMN05421869_13876</name>
</gene>
<keyword evidence="6" id="KW-1185">Reference proteome</keyword>
<protein>
    <submittedName>
        <fullName evidence="5">Glycosyl hydrolases family 43</fullName>
    </submittedName>
</protein>
<evidence type="ECO:0000256" key="1">
    <source>
        <dbReference type="ARBA" id="ARBA00009865"/>
    </source>
</evidence>
<dbReference type="InterPro" id="IPR006710">
    <property type="entry name" value="Glyco_hydro_43"/>
</dbReference>
<evidence type="ECO:0000256" key="3">
    <source>
        <dbReference type="ARBA" id="ARBA00022801"/>
    </source>
</evidence>
<comment type="similarity">
    <text evidence="1">Belongs to the glycosyl hydrolase 43 family.</text>
</comment>
<accession>A0A1G9RHW9</accession>
<dbReference type="EMBL" id="FNDJ01000038">
    <property type="protein sequence ID" value="SDM22045.1"/>
    <property type="molecule type" value="Genomic_DNA"/>
</dbReference>
<dbReference type="PANTHER" id="PTHR43817:SF1">
    <property type="entry name" value="HYDROLASE, FAMILY 43, PUTATIVE (AFU_ORTHOLOGUE AFUA_3G01660)-RELATED"/>
    <property type="match status" value="1"/>
</dbReference>
<dbReference type="GO" id="GO:0004553">
    <property type="term" value="F:hydrolase activity, hydrolyzing O-glycosyl compounds"/>
    <property type="evidence" value="ECO:0007669"/>
    <property type="project" value="InterPro"/>
</dbReference>
<dbReference type="Pfam" id="PF04616">
    <property type="entry name" value="Glyco_hydro_43"/>
    <property type="match status" value="1"/>
</dbReference>
<evidence type="ECO:0000313" key="6">
    <source>
        <dbReference type="Proteomes" id="UP000199202"/>
    </source>
</evidence>
<evidence type="ECO:0000256" key="4">
    <source>
        <dbReference type="ARBA" id="ARBA00023295"/>
    </source>
</evidence>
<keyword evidence="2" id="KW-0732">Signal</keyword>